<dbReference type="EC" id="2.7.3.-" evidence="3"/>
<feature type="domain" description="Signal transduction histidine kinase internal region" evidence="2">
    <location>
        <begin position="159"/>
        <end position="236"/>
    </location>
</feature>
<feature type="transmembrane region" description="Helical" evidence="1">
    <location>
        <begin position="124"/>
        <end position="143"/>
    </location>
</feature>
<dbReference type="PANTHER" id="PTHR34220:SF7">
    <property type="entry name" value="SENSOR HISTIDINE KINASE YPDA"/>
    <property type="match status" value="1"/>
</dbReference>
<dbReference type="InterPro" id="IPR050640">
    <property type="entry name" value="Bact_2-comp_sensor_kinase"/>
</dbReference>
<dbReference type="GO" id="GO:0000155">
    <property type="term" value="F:phosphorelay sensor kinase activity"/>
    <property type="evidence" value="ECO:0007669"/>
    <property type="project" value="InterPro"/>
</dbReference>
<sequence length="359" mass="40183">MNRLAHIEQQRLLESFFLPDLCNARAILILLVVTEGLVLALTLVESGLTSFSIPRFALVSFFVQWVALLSVAILCQSRTLLVRLPTWGASVLAMAIIQLVTLLVSILGDFIWPQYIQTIDWSWIMRNMLVSGIFAAMGLRYFYVQSQWRLKTQAELKSRLAALQANIRPHFFFNTLNTVASLIVIDPEKAERMLLDLAQLFRAVLKGGDTPTSLAEEIALGQGYLDIEQTRLGERLTVVWELPHSLPDVKVPQLMLQPILENAVYHGIQPSIDNGEICTSLTHVSRSKASTGEPGWYIKVSNTKQAGPTTTQGNRIAQQNIKARLDAQFGGRARLEIEDLGQRYNVSIFIPDDSHEEAT</sequence>
<dbReference type="Pfam" id="PF06580">
    <property type="entry name" value="His_kinase"/>
    <property type="match status" value="1"/>
</dbReference>
<evidence type="ECO:0000313" key="3">
    <source>
        <dbReference type="EMBL" id="CUS42070.1"/>
    </source>
</evidence>
<dbReference type="PANTHER" id="PTHR34220">
    <property type="entry name" value="SENSOR HISTIDINE KINASE YPDA"/>
    <property type="match status" value="1"/>
</dbReference>
<keyword evidence="1" id="KW-0812">Transmembrane</keyword>
<proteinExistence type="predicted"/>
<protein>
    <submittedName>
        <fullName evidence="3">Autolysin sensor kinase</fullName>
        <ecNumber evidence="3">2.7.3.-</ecNumber>
    </submittedName>
</protein>
<keyword evidence="1" id="KW-1133">Transmembrane helix</keyword>
<dbReference type="EMBL" id="CZQC01000061">
    <property type="protein sequence ID" value="CUS42070.1"/>
    <property type="molecule type" value="Genomic_DNA"/>
</dbReference>
<dbReference type="InterPro" id="IPR010559">
    <property type="entry name" value="Sig_transdc_His_kin_internal"/>
</dbReference>
<reference evidence="3" key="1">
    <citation type="submission" date="2015-10" db="EMBL/GenBank/DDBJ databases">
        <authorList>
            <person name="Gilbert D.G."/>
        </authorList>
    </citation>
    <scope>NUCLEOTIDE SEQUENCE</scope>
</reference>
<keyword evidence="3" id="KW-0418">Kinase</keyword>
<evidence type="ECO:0000259" key="2">
    <source>
        <dbReference type="Pfam" id="PF06580"/>
    </source>
</evidence>
<organism evidence="3">
    <name type="scientific">hydrothermal vent metagenome</name>
    <dbReference type="NCBI Taxonomy" id="652676"/>
    <lineage>
        <taxon>unclassified sequences</taxon>
        <taxon>metagenomes</taxon>
        <taxon>ecological metagenomes</taxon>
    </lineage>
</organism>
<feature type="transmembrane region" description="Helical" evidence="1">
    <location>
        <begin position="21"/>
        <end position="44"/>
    </location>
</feature>
<dbReference type="GO" id="GO:0016020">
    <property type="term" value="C:membrane"/>
    <property type="evidence" value="ECO:0007669"/>
    <property type="project" value="InterPro"/>
</dbReference>
<accession>A0A160TCA5</accession>
<evidence type="ECO:0000256" key="1">
    <source>
        <dbReference type="SAM" id="Phobius"/>
    </source>
</evidence>
<keyword evidence="3" id="KW-0808">Transferase</keyword>
<keyword evidence="1" id="KW-0472">Membrane</keyword>
<feature type="transmembrane region" description="Helical" evidence="1">
    <location>
        <begin position="87"/>
        <end position="112"/>
    </location>
</feature>
<name>A0A160TCA5_9ZZZZ</name>
<dbReference type="AlphaFoldDB" id="A0A160TCA5"/>
<feature type="transmembrane region" description="Helical" evidence="1">
    <location>
        <begin position="56"/>
        <end position="75"/>
    </location>
</feature>
<gene>
    <name evidence="3" type="ORF">MGWOODY_Tha1352</name>
</gene>